<name>A0A0W0S6Q4_9GAMM</name>
<dbReference type="Proteomes" id="UP000054921">
    <property type="component" value="Unassembled WGS sequence"/>
</dbReference>
<evidence type="ECO:0000313" key="3">
    <source>
        <dbReference type="Proteomes" id="UP000054921"/>
    </source>
</evidence>
<feature type="transmembrane region" description="Helical" evidence="1">
    <location>
        <begin position="39"/>
        <end position="63"/>
    </location>
</feature>
<dbReference type="PATRIC" id="fig|28084.5.peg.1398"/>
<proteinExistence type="predicted"/>
<feature type="transmembrane region" description="Helical" evidence="1">
    <location>
        <begin position="75"/>
        <end position="96"/>
    </location>
</feature>
<keyword evidence="1" id="KW-0472">Membrane</keyword>
<protein>
    <submittedName>
        <fullName evidence="2">Uncharacterized protein</fullName>
    </submittedName>
</protein>
<dbReference type="STRING" id="28084.Lche_1282"/>
<sequence>MFVTQLQKAITYIRETQEIALFITMADTRLSAMFRISPLFYITLPFIGFLLTVNAIINGYKLAKASNRNFDQWSLFLTSAVCAVLASISLYGAALSKLFSFSFAAGPWFFFSSLALSLGHQLVMLALNSCRAYESPQNSTQRMHYLQAAFNNLFVISFLAAALGAVVFALLFPIVPALGTVFSLAAVVFTGVDILWRMIPHEIKKSIKGWFYLSKPNVIQDAIANQEETLIPQDSNEMEPRHHRLFTCCDYSALIRTMALEEAKPYLLKLIRQKLIRLAHNQDSQNETIKDKIYLLTAMSKVIQSSEDISKKDVLTKFPLAFQHFWAEKGEVEQLFDAVLVFRNREQANQDTPSSQVVFTG</sequence>
<gene>
    <name evidence="2" type="ORF">Lche_1282</name>
</gene>
<evidence type="ECO:0000256" key="1">
    <source>
        <dbReference type="SAM" id="Phobius"/>
    </source>
</evidence>
<dbReference type="RefSeq" id="WP_058387596.1">
    <property type="nucleotide sequence ID" value="NZ_LNXW01000013.1"/>
</dbReference>
<dbReference type="EMBL" id="LNXW01000013">
    <property type="protein sequence ID" value="KTC79262.1"/>
    <property type="molecule type" value="Genomic_DNA"/>
</dbReference>
<feature type="transmembrane region" description="Helical" evidence="1">
    <location>
        <begin position="108"/>
        <end position="127"/>
    </location>
</feature>
<evidence type="ECO:0000313" key="2">
    <source>
        <dbReference type="EMBL" id="KTC79262.1"/>
    </source>
</evidence>
<accession>A0A0W0S6Q4</accession>
<dbReference type="OrthoDB" id="5653899at2"/>
<feature type="transmembrane region" description="Helical" evidence="1">
    <location>
        <begin position="148"/>
        <end position="171"/>
    </location>
</feature>
<dbReference type="AlphaFoldDB" id="A0A0W0S6Q4"/>
<comment type="caution">
    <text evidence="2">The sequence shown here is derived from an EMBL/GenBank/DDBJ whole genome shotgun (WGS) entry which is preliminary data.</text>
</comment>
<reference evidence="2 3" key="1">
    <citation type="submission" date="2015-11" db="EMBL/GenBank/DDBJ databases">
        <title>Genomic analysis of 38 Legionella species identifies large and diverse effector repertoires.</title>
        <authorList>
            <person name="Burstein D."/>
            <person name="Amaro F."/>
            <person name="Zusman T."/>
            <person name="Lifshitz Z."/>
            <person name="Cohen O."/>
            <person name="Gilbert J.A."/>
            <person name="Pupko T."/>
            <person name="Shuman H.A."/>
            <person name="Segal G."/>
        </authorList>
    </citation>
    <scope>NUCLEOTIDE SEQUENCE [LARGE SCALE GENOMIC DNA]</scope>
    <source>
        <strain evidence="2 3">ORW</strain>
    </source>
</reference>
<keyword evidence="1" id="KW-0812">Transmembrane</keyword>
<feature type="transmembrane region" description="Helical" evidence="1">
    <location>
        <begin position="177"/>
        <end position="196"/>
    </location>
</feature>
<keyword evidence="1" id="KW-1133">Transmembrane helix</keyword>
<organism evidence="2 3">
    <name type="scientific">Legionella cherrii</name>
    <dbReference type="NCBI Taxonomy" id="28084"/>
    <lineage>
        <taxon>Bacteria</taxon>
        <taxon>Pseudomonadati</taxon>
        <taxon>Pseudomonadota</taxon>
        <taxon>Gammaproteobacteria</taxon>
        <taxon>Legionellales</taxon>
        <taxon>Legionellaceae</taxon>
        <taxon>Legionella</taxon>
    </lineage>
</organism>